<feature type="domain" description="CCHC-type" evidence="3">
    <location>
        <begin position="400"/>
        <end position="415"/>
    </location>
</feature>
<dbReference type="EMBL" id="BQNB010016038">
    <property type="protein sequence ID" value="GJT47088.1"/>
    <property type="molecule type" value="Genomic_DNA"/>
</dbReference>
<organism evidence="4 5">
    <name type="scientific">Tanacetum coccineum</name>
    <dbReference type="NCBI Taxonomy" id="301880"/>
    <lineage>
        <taxon>Eukaryota</taxon>
        <taxon>Viridiplantae</taxon>
        <taxon>Streptophyta</taxon>
        <taxon>Embryophyta</taxon>
        <taxon>Tracheophyta</taxon>
        <taxon>Spermatophyta</taxon>
        <taxon>Magnoliopsida</taxon>
        <taxon>eudicotyledons</taxon>
        <taxon>Gunneridae</taxon>
        <taxon>Pentapetalae</taxon>
        <taxon>asterids</taxon>
        <taxon>campanulids</taxon>
        <taxon>Asterales</taxon>
        <taxon>Asteraceae</taxon>
        <taxon>Asteroideae</taxon>
        <taxon>Anthemideae</taxon>
        <taxon>Anthemidinae</taxon>
        <taxon>Tanacetum</taxon>
    </lineage>
</organism>
<dbReference type="PANTHER" id="PTHR24559:SF444">
    <property type="entry name" value="REVERSE TRANSCRIPTASE DOMAIN-CONTAINING PROTEIN"/>
    <property type="match status" value="1"/>
</dbReference>
<evidence type="ECO:0000256" key="2">
    <source>
        <dbReference type="SAM" id="MobiDB-lite"/>
    </source>
</evidence>
<dbReference type="PANTHER" id="PTHR24559">
    <property type="entry name" value="TRANSPOSON TY3-I GAG-POL POLYPROTEIN"/>
    <property type="match status" value="1"/>
</dbReference>
<keyword evidence="1" id="KW-0479">Metal-binding</keyword>
<dbReference type="SUPFAM" id="SSF56672">
    <property type="entry name" value="DNA/RNA polymerases"/>
    <property type="match status" value="1"/>
</dbReference>
<dbReference type="Proteomes" id="UP001151760">
    <property type="component" value="Unassembled WGS sequence"/>
</dbReference>
<dbReference type="CDD" id="cd01647">
    <property type="entry name" value="RT_LTR"/>
    <property type="match status" value="1"/>
</dbReference>
<sequence length="448" mass="52243">MCIDYRKLNKLTVKNPNPLLIIEDLFDQLQGPRVYSKIDLRSSYHQLRVWEEDIPKTAFRTRYGHYEFQVMPFRLTNAPVNKKEQEEHLSEGIHVDPTKIDSIKDWASPKTLKEIRQFLVEEMKEENYGTEDLCGMIKKLEPRADKTLCLRNRSWIPCYGDLRALIMHESHKLKYSIHPESDKMYQDLKKLYWWPNIKAEIATYVISSLKKCLSDEPLAIPLDEIQIDDKLNFIEELVEIMDREVKHLKQIHIAIVKVRWNSRRGPEFTWEHEDQMKKKMSELVGCNKEDDGTIIDSSVVFVGWISSESAIAIYETKIRTTHDLMNHVVQQETTVGKNANNKRKFENQPKDNHVPQQPPFKKPDVTRAYTIGANEKKAYAGKLPYCNKCKLHQVGPCTVKCSNCKRVGHMTRDCKASVAAMNQRAHIANPNATITCYECGRLRHFRDE</sequence>
<dbReference type="Pfam" id="PF00078">
    <property type="entry name" value="RVT_1"/>
    <property type="match status" value="1"/>
</dbReference>
<dbReference type="InterPro" id="IPR001878">
    <property type="entry name" value="Znf_CCHC"/>
</dbReference>
<keyword evidence="1" id="KW-0863">Zinc-finger</keyword>
<dbReference type="GO" id="GO:0003964">
    <property type="term" value="F:RNA-directed DNA polymerase activity"/>
    <property type="evidence" value="ECO:0007669"/>
    <property type="project" value="UniProtKB-KW"/>
</dbReference>
<feature type="compositionally biased region" description="Basic and acidic residues" evidence="2">
    <location>
        <begin position="343"/>
        <end position="353"/>
    </location>
</feature>
<dbReference type="PROSITE" id="PS50158">
    <property type="entry name" value="ZF_CCHC"/>
    <property type="match status" value="1"/>
</dbReference>
<dbReference type="Pfam" id="PF17921">
    <property type="entry name" value="Integrase_H2C2"/>
    <property type="match status" value="1"/>
</dbReference>
<dbReference type="Gene3D" id="3.10.10.10">
    <property type="entry name" value="HIV Type 1 Reverse Transcriptase, subunit A, domain 1"/>
    <property type="match status" value="1"/>
</dbReference>
<keyword evidence="4" id="KW-0695">RNA-directed DNA polymerase</keyword>
<evidence type="ECO:0000256" key="1">
    <source>
        <dbReference type="PROSITE-ProRule" id="PRU00047"/>
    </source>
</evidence>
<dbReference type="Gene3D" id="1.10.340.70">
    <property type="match status" value="1"/>
</dbReference>
<proteinExistence type="predicted"/>
<dbReference type="InterPro" id="IPR000477">
    <property type="entry name" value="RT_dom"/>
</dbReference>
<reference evidence="4" key="1">
    <citation type="journal article" date="2022" name="Int. J. Mol. Sci.">
        <title>Draft Genome of Tanacetum Coccineum: Genomic Comparison of Closely Related Tanacetum-Family Plants.</title>
        <authorList>
            <person name="Yamashiro T."/>
            <person name="Shiraishi A."/>
            <person name="Nakayama K."/>
            <person name="Satake H."/>
        </authorList>
    </citation>
    <scope>NUCLEOTIDE SEQUENCE</scope>
</reference>
<dbReference type="Gene3D" id="4.10.60.10">
    <property type="entry name" value="Zinc finger, CCHC-type"/>
    <property type="match status" value="1"/>
</dbReference>
<evidence type="ECO:0000313" key="4">
    <source>
        <dbReference type="EMBL" id="GJT47088.1"/>
    </source>
</evidence>
<dbReference type="InterPro" id="IPR043502">
    <property type="entry name" value="DNA/RNA_pol_sf"/>
</dbReference>
<keyword evidence="5" id="KW-1185">Reference proteome</keyword>
<feature type="region of interest" description="Disordered" evidence="2">
    <location>
        <begin position="342"/>
        <end position="363"/>
    </location>
</feature>
<name>A0ABQ5E874_9ASTR</name>
<dbReference type="InterPro" id="IPR053134">
    <property type="entry name" value="RNA-dir_DNA_polymerase"/>
</dbReference>
<evidence type="ECO:0000259" key="3">
    <source>
        <dbReference type="PROSITE" id="PS50158"/>
    </source>
</evidence>
<keyword evidence="4" id="KW-0808">Transferase</keyword>
<protein>
    <submittedName>
        <fullName evidence="4">Reverse transcriptase domain-containing protein</fullName>
    </submittedName>
</protein>
<comment type="caution">
    <text evidence="4">The sequence shown here is derived from an EMBL/GenBank/DDBJ whole genome shotgun (WGS) entry which is preliminary data.</text>
</comment>
<reference evidence="4" key="2">
    <citation type="submission" date="2022-01" db="EMBL/GenBank/DDBJ databases">
        <authorList>
            <person name="Yamashiro T."/>
            <person name="Shiraishi A."/>
            <person name="Satake H."/>
            <person name="Nakayama K."/>
        </authorList>
    </citation>
    <scope>NUCLEOTIDE SEQUENCE</scope>
</reference>
<dbReference type="InterPro" id="IPR041588">
    <property type="entry name" value="Integrase_H2C2"/>
</dbReference>
<dbReference type="Gene3D" id="3.30.70.270">
    <property type="match status" value="1"/>
</dbReference>
<accession>A0ABQ5E874</accession>
<keyword evidence="4" id="KW-0548">Nucleotidyltransferase</keyword>
<dbReference type="InterPro" id="IPR043128">
    <property type="entry name" value="Rev_trsase/Diguanyl_cyclase"/>
</dbReference>
<evidence type="ECO:0000313" key="5">
    <source>
        <dbReference type="Proteomes" id="UP001151760"/>
    </source>
</evidence>
<keyword evidence="1" id="KW-0862">Zinc</keyword>
<gene>
    <name evidence="4" type="ORF">Tco_0955803</name>
</gene>